<dbReference type="GO" id="GO:0005198">
    <property type="term" value="F:structural molecule activity"/>
    <property type="evidence" value="ECO:0007669"/>
    <property type="project" value="UniProtKB-UniRule"/>
</dbReference>
<evidence type="ECO:0000259" key="5">
    <source>
        <dbReference type="Pfam" id="PF00700"/>
    </source>
</evidence>
<evidence type="ECO:0000256" key="3">
    <source>
        <dbReference type="RuleBase" id="RU362073"/>
    </source>
</evidence>
<accession>A0A0D0J8S9</accession>
<evidence type="ECO:0000256" key="2">
    <source>
        <dbReference type="ARBA" id="ARBA00023143"/>
    </source>
</evidence>
<evidence type="ECO:0000313" key="6">
    <source>
        <dbReference type="EMBL" id="KIQ02315.1"/>
    </source>
</evidence>
<evidence type="ECO:0000256" key="1">
    <source>
        <dbReference type="ARBA" id="ARBA00005709"/>
    </source>
</evidence>
<comment type="caution">
    <text evidence="6">The sequence shown here is derived from an EMBL/GenBank/DDBJ whole genome shotgun (WGS) entry which is preliminary data.</text>
</comment>
<dbReference type="SUPFAM" id="SSF64518">
    <property type="entry name" value="Phase 1 flagellin"/>
    <property type="match status" value="1"/>
</dbReference>
<comment type="function">
    <text evidence="3">Flagellin is the subunit protein which polymerizes to form the filaments of bacterial flagella.</text>
</comment>
<dbReference type="NCBIfam" id="NF004669">
    <property type="entry name" value="PRK06008.1"/>
    <property type="match status" value="1"/>
</dbReference>
<evidence type="ECO:0000313" key="7">
    <source>
        <dbReference type="Proteomes" id="UP000035017"/>
    </source>
</evidence>
<proteinExistence type="inferred from homology"/>
<feature type="domain" description="Flagellin C-terminal" evidence="5">
    <location>
        <begin position="256"/>
        <end position="337"/>
    </location>
</feature>
<dbReference type="GO" id="GO:0009288">
    <property type="term" value="C:bacterial-type flagellum"/>
    <property type="evidence" value="ECO:0007669"/>
    <property type="project" value="UniProtKB-SubCell"/>
</dbReference>
<dbReference type="Gene3D" id="1.20.1330.10">
    <property type="entry name" value="f41 fragment of flagellin, N-terminal domain"/>
    <property type="match status" value="1"/>
</dbReference>
<gene>
    <name evidence="6" type="ORF">RU07_12875</name>
</gene>
<keyword evidence="2 3" id="KW-0975">Bacterial flagellum</keyword>
<dbReference type="EMBL" id="JXQV01000011">
    <property type="protein sequence ID" value="KIQ02315.1"/>
    <property type="molecule type" value="Genomic_DNA"/>
</dbReference>
<name>A0A0D0J8S9_AGRTU</name>
<dbReference type="OrthoDB" id="8004955at2"/>
<dbReference type="InterPro" id="IPR046358">
    <property type="entry name" value="Flagellin_C"/>
</dbReference>
<comment type="similarity">
    <text evidence="1 3">Belongs to the bacterial flagellin family.</text>
</comment>
<keyword evidence="3" id="KW-0964">Secreted</keyword>
<dbReference type="Proteomes" id="UP000035017">
    <property type="component" value="Unassembled WGS sequence"/>
</dbReference>
<sequence length="337" mass="35923">MKTTPISSLSITNAMQLTVATAQTEITKLQTEAVTGTYADVGLELGTRTSTSVDYNRESSRLQSIMDANSIAEQRMDASQLAMENMSASAQSLLNSTIALSGNTDASSLSVAQTTAMSTLENFVSYSNTAVNGEFLFSGINTDVQTLSDTFVADFTKDFKDAFDLQFPDPSAVTADDMKTFLTDYQDNLDWSSWTGASEATMSSRISTSETVSTSTTANSDGFKNLVLASVISSQLVNTGLNASALAVVNSTTTSLAGSAISGIDTQRSKIGLSQERVEKANTYMSAQKTIIDTQLTNLIGVDTYEASTRLTTLLNQVETSYSITSKIQGLSLVNYL</sequence>
<comment type="subcellular location">
    <subcellularLocation>
        <location evidence="3">Secreted</location>
    </subcellularLocation>
    <subcellularLocation>
        <location evidence="3">Bacterial flagellum</location>
    </subcellularLocation>
</comment>
<feature type="domain" description="Flagellin N-terminal" evidence="4">
    <location>
        <begin position="6"/>
        <end position="142"/>
    </location>
</feature>
<dbReference type="AlphaFoldDB" id="A0A0D0J8S9"/>
<organism evidence="6 7">
    <name type="scientific">Agrobacterium tumefaciens</name>
    <dbReference type="NCBI Taxonomy" id="358"/>
    <lineage>
        <taxon>Bacteria</taxon>
        <taxon>Pseudomonadati</taxon>
        <taxon>Pseudomonadota</taxon>
        <taxon>Alphaproteobacteria</taxon>
        <taxon>Hyphomicrobiales</taxon>
        <taxon>Rhizobiaceae</taxon>
        <taxon>Rhizobium/Agrobacterium group</taxon>
        <taxon>Agrobacterium</taxon>
        <taxon>Agrobacterium tumefaciens complex</taxon>
    </lineage>
</organism>
<evidence type="ECO:0000259" key="4">
    <source>
        <dbReference type="Pfam" id="PF00669"/>
    </source>
</evidence>
<dbReference type="GO" id="GO:0005576">
    <property type="term" value="C:extracellular region"/>
    <property type="evidence" value="ECO:0007669"/>
    <property type="project" value="UniProtKB-SubCell"/>
</dbReference>
<dbReference type="Pfam" id="PF00669">
    <property type="entry name" value="Flagellin_N"/>
    <property type="match status" value="1"/>
</dbReference>
<dbReference type="InterPro" id="IPR001029">
    <property type="entry name" value="Flagellin_N"/>
</dbReference>
<dbReference type="Pfam" id="PF00700">
    <property type="entry name" value="Flagellin_C"/>
    <property type="match status" value="1"/>
</dbReference>
<reference evidence="6 7" key="1">
    <citation type="submission" date="2014-12" db="EMBL/GenBank/DDBJ databases">
        <title>16Stimator: statistical estimation of ribosomal gene copy numbers from draft genome assemblies.</title>
        <authorList>
            <person name="Perisin M.A."/>
            <person name="Vetter M."/>
            <person name="Gilbert J.A."/>
            <person name="Bergelson J."/>
        </authorList>
    </citation>
    <scope>NUCLEOTIDE SEQUENCE [LARGE SCALE GENOMIC DNA]</scope>
    <source>
        <strain evidence="6 7">MEJ076</strain>
    </source>
</reference>
<protein>
    <recommendedName>
        <fullName evidence="3">Flagellin</fullName>
    </recommendedName>
</protein>